<feature type="signal peptide" evidence="9">
    <location>
        <begin position="1"/>
        <end position="28"/>
    </location>
</feature>
<evidence type="ECO:0000259" key="10">
    <source>
        <dbReference type="PROSITE" id="PS51352"/>
    </source>
</evidence>
<protein>
    <recommendedName>
        <fullName evidence="7">Thiol:disulfide interchange protein</fullName>
    </recommendedName>
</protein>
<evidence type="ECO:0000256" key="7">
    <source>
        <dbReference type="PIRNR" id="PIRNR001488"/>
    </source>
</evidence>
<name>A0A1M5EB93_9BURK</name>
<dbReference type="AlphaFoldDB" id="A0A1M5EB93"/>
<dbReference type="InterPro" id="IPR023205">
    <property type="entry name" value="DsbA/DsbL"/>
</dbReference>
<feature type="disulfide bond" description="Redox-active" evidence="8">
    <location>
        <begin position="65"/>
        <end position="68"/>
    </location>
</feature>
<dbReference type="RefSeq" id="WP_073357061.1">
    <property type="nucleotide sequence ID" value="NZ_FQUZ01000040.1"/>
</dbReference>
<dbReference type="OrthoDB" id="9784896at2"/>
<dbReference type="PIRSF" id="PIRSF001488">
    <property type="entry name" value="Tdi_protein"/>
    <property type="match status" value="1"/>
</dbReference>
<gene>
    <name evidence="11" type="ORF">SAMN02745117_02558</name>
</gene>
<keyword evidence="4 7" id="KW-0574">Periplasm</keyword>
<evidence type="ECO:0000256" key="2">
    <source>
        <dbReference type="ARBA" id="ARBA00005791"/>
    </source>
</evidence>
<dbReference type="PROSITE" id="PS51352">
    <property type="entry name" value="THIOREDOXIN_2"/>
    <property type="match status" value="1"/>
</dbReference>
<feature type="chain" id="PRO_5012092910" description="Thiol:disulfide interchange protein" evidence="9">
    <location>
        <begin position="29"/>
        <end position="220"/>
    </location>
</feature>
<dbReference type="SUPFAM" id="SSF52833">
    <property type="entry name" value="Thioredoxin-like"/>
    <property type="match status" value="1"/>
</dbReference>
<dbReference type="GO" id="GO:0016491">
    <property type="term" value="F:oxidoreductase activity"/>
    <property type="evidence" value="ECO:0007669"/>
    <property type="project" value="InterPro"/>
</dbReference>
<evidence type="ECO:0000256" key="1">
    <source>
        <dbReference type="ARBA" id="ARBA00004418"/>
    </source>
</evidence>
<evidence type="ECO:0000256" key="3">
    <source>
        <dbReference type="ARBA" id="ARBA00022729"/>
    </source>
</evidence>
<dbReference type="PANTHER" id="PTHR35891:SF3">
    <property type="entry name" value="THIOL:DISULFIDE INTERCHANGE PROTEIN DSBL"/>
    <property type="match status" value="1"/>
</dbReference>
<evidence type="ECO:0000256" key="6">
    <source>
        <dbReference type="ARBA" id="ARBA00023284"/>
    </source>
</evidence>
<evidence type="ECO:0000256" key="8">
    <source>
        <dbReference type="PIRSR" id="PIRSR001488-1"/>
    </source>
</evidence>
<sequence>MKRRDFSLAAAAAVAGSATLLAGLPARAQTQAPQAGKEYMQLAQSVNTAVTAGKIEVLEFFWYSCGHCNNFEPVVAAWAKKQPADVVVQRVPIAFQQNANYIPLQKLYYTLEALNLVDTLHIAAFETIHKERKRLNSDQAILDWATSKGVDAKKFQEAYNSFSVANAVRRATQLQDQYRVQGVPSLAVAGKYYTDGTLTGSFSRVLEVVEYLVEQERKAG</sequence>
<dbReference type="GO" id="GO:0042597">
    <property type="term" value="C:periplasmic space"/>
    <property type="evidence" value="ECO:0007669"/>
    <property type="project" value="UniProtKB-SubCell"/>
</dbReference>
<evidence type="ECO:0000313" key="11">
    <source>
        <dbReference type="EMBL" id="SHF76465.1"/>
    </source>
</evidence>
<keyword evidence="6" id="KW-0676">Redox-active center</keyword>
<evidence type="ECO:0000313" key="12">
    <source>
        <dbReference type="Proteomes" id="UP000184327"/>
    </source>
</evidence>
<dbReference type="InterPro" id="IPR050824">
    <property type="entry name" value="Thiol_disulfide_DsbA"/>
</dbReference>
<comment type="similarity">
    <text evidence="2">Belongs to the thioredoxin family. DsbA subfamily.</text>
</comment>
<comment type="subcellular location">
    <subcellularLocation>
        <location evidence="1 7">Periplasm</location>
    </subcellularLocation>
</comment>
<dbReference type="InterPro" id="IPR036249">
    <property type="entry name" value="Thioredoxin-like_sf"/>
</dbReference>
<keyword evidence="12" id="KW-1185">Reference proteome</keyword>
<feature type="domain" description="Thioredoxin" evidence="10">
    <location>
        <begin position="20"/>
        <end position="214"/>
    </location>
</feature>
<organism evidence="11 12">
    <name type="scientific">Lampropedia hyalina DSM 16112</name>
    <dbReference type="NCBI Taxonomy" id="1122156"/>
    <lineage>
        <taxon>Bacteria</taxon>
        <taxon>Pseudomonadati</taxon>
        <taxon>Pseudomonadota</taxon>
        <taxon>Betaproteobacteria</taxon>
        <taxon>Burkholderiales</taxon>
        <taxon>Comamonadaceae</taxon>
        <taxon>Lampropedia</taxon>
    </lineage>
</organism>
<accession>A0A1M5EB93</accession>
<dbReference type="Gene3D" id="3.40.30.10">
    <property type="entry name" value="Glutaredoxin"/>
    <property type="match status" value="1"/>
</dbReference>
<dbReference type="InterPro" id="IPR013766">
    <property type="entry name" value="Thioredoxin_domain"/>
</dbReference>
<dbReference type="Pfam" id="PF01323">
    <property type="entry name" value="DSBA"/>
    <property type="match status" value="1"/>
</dbReference>
<reference evidence="11 12" key="1">
    <citation type="submission" date="2016-11" db="EMBL/GenBank/DDBJ databases">
        <authorList>
            <person name="Jaros S."/>
            <person name="Januszkiewicz K."/>
            <person name="Wedrychowicz H."/>
        </authorList>
    </citation>
    <scope>NUCLEOTIDE SEQUENCE [LARGE SCALE GENOMIC DNA]</scope>
    <source>
        <strain evidence="11 12">DSM 16112</strain>
    </source>
</reference>
<dbReference type="InterPro" id="IPR001853">
    <property type="entry name" value="DSBA-like_thioredoxin_dom"/>
</dbReference>
<evidence type="ECO:0000256" key="5">
    <source>
        <dbReference type="ARBA" id="ARBA00023157"/>
    </source>
</evidence>
<keyword evidence="5 7" id="KW-1015">Disulfide bond</keyword>
<dbReference type="CDD" id="cd03019">
    <property type="entry name" value="DsbA_DsbA"/>
    <property type="match status" value="1"/>
</dbReference>
<evidence type="ECO:0000256" key="9">
    <source>
        <dbReference type="SAM" id="SignalP"/>
    </source>
</evidence>
<keyword evidence="3 9" id="KW-0732">Signal</keyword>
<dbReference type="STRING" id="1122156.SAMN02745117_02558"/>
<dbReference type="EMBL" id="FQUZ01000040">
    <property type="protein sequence ID" value="SHF76465.1"/>
    <property type="molecule type" value="Genomic_DNA"/>
</dbReference>
<evidence type="ECO:0000256" key="4">
    <source>
        <dbReference type="ARBA" id="ARBA00022764"/>
    </source>
</evidence>
<proteinExistence type="inferred from homology"/>
<dbReference type="Proteomes" id="UP000184327">
    <property type="component" value="Unassembled WGS sequence"/>
</dbReference>
<dbReference type="PANTHER" id="PTHR35891">
    <property type="entry name" value="THIOL:DISULFIDE INTERCHANGE PROTEIN DSBA"/>
    <property type="match status" value="1"/>
</dbReference>